<evidence type="ECO:0000256" key="1">
    <source>
        <dbReference type="ARBA" id="ARBA00000085"/>
    </source>
</evidence>
<evidence type="ECO:0000313" key="10">
    <source>
        <dbReference type="EMBL" id="OUN05137.1"/>
    </source>
</evidence>
<keyword evidence="5 10" id="KW-0418">Kinase</keyword>
<keyword evidence="8" id="KW-0472">Membrane</keyword>
<evidence type="ECO:0000256" key="5">
    <source>
        <dbReference type="ARBA" id="ARBA00022777"/>
    </source>
</evidence>
<dbReference type="Gene3D" id="1.25.40.10">
    <property type="entry name" value="Tetratricopeptide repeat domain"/>
    <property type="match status" value="1"/>
</dbReference>
<dbReference type="Pfam" id="PF02518">
    <property type="entry name" value="HATPase_c"/>
    <property type="match status" value="1"/>
</dbReference>
<comment type="caution">
    <text evidence="10">The sequence shown here is derived from an EMBL/GenBank/DDBJ whole genome shotgun (WGS) entry which is preliminary data.</text>
</comment>
<dbReference type="Gene3D" id="1.10.287.130">
    <property type="match status" value="1"/>
</dbReference>
<proteinExistence type="predicted"/>
<keyword evidence="7" id="KW-0802">TPR repeat</keyword>
<dbReference type="InterPro" id="IPR003661">
    <property type="entry name" value="HisK_dim/P_dom"/>
</dbReference>
<dbReference type="InterPro" id="IPR003594">
    <property type="entry name" value="HATPase_dom"/>
</dbReference>
<dbReference type="CDD" id="cd00075">
    <property type="entry name" value="HATPase"/>
    <property type="match status" value="1"/>
</dbReference>
<dbReference type="PROSITE" id="PS50005">
    <property type="entry name" value="TPR"/>
    <property type="match status" value="1"/>
</dbReference>
<dbReference type="SMART" id="SM00028">
    <property type="entry name" value="TPR"/>
    <property type="match status" value="3"/>
</dbReference>
<feature type="transmembrane region" description="Helical" evidence="8">
    <location>
        <begin position="371"/>
        <end position="391"/>
    </location>
</feature>
<dbReference type="EMBL" id="NFHB01000001">
    <property type="protein sequence ID" value="OUN05137.1"/>
    <property type="molecule type" value="Genomic_DNA"/>
</dbReference>
<dbReference type="EC" id="2.7.13.3" evidence="2"/>
<accession>A0A1Y3R3C3</accession>
<keyword evidence="3" id="KW-0597">Phosphoprotein</keyword>
<dbReference type="InterPro" id="IPR050736">
    <property type="entry name" value="Sensor_HK_Regulatory"/>
</dbReference>
<evidence type="ECO:0000259" key="9">
    <source>
        <dbReference type="PROSITE" id="PS50109"/>
    </source>
</evidence>
<keyword evidence="8" id="KW-1133">Transmembrane helix</keyword>
<feature type="domain" description="Histidine kinase" evidence="9">
    <location>
        <begin position="417"/>
        <end position="630"/>
    </location>
</feature>
<dbReference type="SUPFAM" id="SSF48452">
    <property type="entry name" value="TPR-like"/>
    <property type="match status" value="1"/>
</dbReference>
<evidence type="ECO:0000256" key="2">
    <source>
        <dbReference type="ARBA" id="ARBA00012438"/>
    </source>
</evidence>
<dbReference type="InterPro" id="IPR036890">
    <property type="entry name" value="HATPase_C_sf"/>
</dbReference>
<evidence type="ECO:0000256" key="6">
    <source>
        <dbReference type="ARBA" id="ARBA00023012"/>
    </source>
</evidence>
<dbReference type="GO" id="GO:0000155">
    <property type="term" value="F:phosphorelay sensor kinase activity"/>
    <property type="evidence" value="ECO:0007669"/>
    <property type="project" value="InterPro"/>
</dbReference>
<evidence type="ECO:0000256" key="4">
    <source>
        <dbReference type="ARBA" id="ARBA00022679"/>
    </source>
</evidence>
<dbReference type="SMART" id="SM00387">
    <property type="entry name" value="HATPase_c"/>
    <property type="match status" value="1"/>
</dbReference>
<protein>
    <recommendedName>
        <fullName evidence="2">histidine kinase</fullName>
        <ecNumber evidence="2">2.7.13.3</ecNumber>
    </recommendedName>
</protein>
<dbReference type="OrthoDB" id="9796457at2"/>
<dbReference type="InterPro" id="IPR011990">
    <property type="entry name" value="TPR-like_helical_dom_sf"/>
</dbReference>
<dbReference type="CDD" id="cd00082">
    <property type="entry name" value="HisKA"/>
    <property type="match status" value="1"/>
</dbReference>
<evidence type="ECO:0000256" key="8">
    <source>
        <dbReference type="SAM" id="Phobius"/>
    </source>
</evidence>
<reference evidence="11" key="1">
    <citation type="submission" date="2017-04" db="EMBL/GenBank/DDBJ databases">
        <title>Function of individual gut microbiota members based on whole genome sequencing of pure cultures obtained from chicken caecum.</title>
        <authorList>
            <person name="Medvecky M."/>
            <person name="Cejkova D."/>
            <person name="Polansky O."/>
            <person name="Karasova D."/>
            <person name="Kubasova T."/>
            <person name="Cizek A."/>
            <person name="Rychlik I."/>
        </authorList>
    </citation>
    <scope>NUCLEOTIDE SEQUENCE [LARGE SCALE GENOMIC DNA]</scope>
    <source>
        <strain evidence="11">An90</strain>
    </source>
</reference>
<organism evidence="10 11">
    <name type="scientific">Alistipes onderdonkii</name>
    <dbReference type="NCBI Taxonomy" id="328813"/>
    <lineage>
        <taxon>Bacteria</taxon>
        <taxon>Pseudomonadati</taxon>
        <taxon>Bacteroidota</taxon>
        <taxon>Bacteroidia</taxon>
        <taxon>Bacteroidales</taxon>
        <taxon>Rikenellaceae</taxon>
        <taxon>Alistipes</taxon>
    </lineage>
</organism>
<gene>
    <name evidence="10" type="ORF">B5G41_02295</name>
</gene>
<dbReference type="InterPro" id="IPR005467">
    <property type="entry name" value="His_kinase_dom"/>
</dbReference>
<evidence type="ECO:0000256" key="3">
    <source>
        <dbReference type="ARBA" id="ARBA00022553"/>
    </source>
</evidence>
<keyword evidence="6" id="KW-0902">Two-component regulatory system</keyword>
<evidence type="ECO:0000256" key="7">
    <source>
        <dbReference type="PROSITE-ProRule" id="PRU00339"/>
    </source>
</evidence>
<evidence type="ECO:0000313" key="11">
    <source>
        <dbReference type="Proteomes" id="UP000195772"/>
    </source>
</evidence>
<sequence length="630" mass="71427">MFGMLLVTAHAENESHQQVDSTLYAYYRWCNNNIRDTAVLSKADTLFRLSGEKHDIRMQAVALSVKADHYYFNNDLDSLKTWIPRVQDFARKHNQLKYYYFTWSRLILYYTKQAQYTLAQYELEQYMSQAEKDNYKPATADAYKQLGHIYRTRGLKEASVEYYRKAIDFMIQNGLDKFQLSNLYSELATMLMDLRRYPEAAEAIEKGKACIPLPEYIWSLKIKEVLLLLQTDQIAKAKALFEEIKAGHGGYLTDINLTEIQLAIYKSSHEYTKALATIERLIGLFGNEGYAESYFYYIYKTRADAYAALGNFGPAYEDLQHFIDLYHKRVNDDNEKTLGEFATLLDVNRLNVEKAELHQQAQEERLHRTQLGTIGLACILLLAAVFIAVMLRMNRHLARAKRAAEESNRMKGIFIRNITHEINTPLNSIVGFAELAAASDDADAAERQSYIGIIQENSGYLQKLVDDVLYVAGLESSETPPVMGPTEINECCLECIQKVSQYSPRAADIRFVPACEKFHLHTSRVLISKAITEMLRNAVHFAADGDITLAYTLDGGNRRITFTVTDSGPGIPASEAEHIFGRFVKLDTFSQGLGLGLTVCRLIASALDGTIKLDTDYSGGARFVLSIPLR</sequence>
<dbReference type="PROSITE" id="PS50109">
    <property type="entry name" value="HIS_KIN"/>
    <property type="match status" value="1"/>
</dbReference>
<dbReference type="Pfam" id="PF00512">
    <property type="entry name" value="HisKA"/>
    <property type="match status" value="1"/>
</dbReference>
<dbReference type="PANTHER" id="PTHR43711:SF26">
    <property type="entry name" value="SENSOR HISTIDINE KINASE RCSC"/>
    <property type="match status" value="1"/>
</dbReference>
<dbReference type="SUPFAM" id="SSF55874">
    <property type="entry name" value="ATPase domain of HSP90 chaperone/DNA topoisomerase II/histidine kinase"/>
    <property type="match status" value="1"/>
</dbReference>
<keyword evidence="8" id="KW-0812">Transmembrane</keyword>
<dbReference type="InterPro" id="IPR019734">
    <property type="entry name" value="TPR_rpt"/>
</dbReference>
<dbReference type="PANTHER" id="PTHR43711">
    <property type="entry name" value="TWO-COMPONENT HISTIDINE KINASE"/>
    <property type="match status" value="1"/>
</dbReference>
<dbReference type="InterPro" id="IPR036097">
    <property type="entry name" value="HisK_dim/P_sf"/>
</dbReference>
<dbReference type="SMART" id="SM00388">
    <property type="entry name" value="HisKA"/>
    <property type="match status" value="1"/>
</dbReference>
<dbReference type="eggNOG" id="COG0457">
    <property type="taxonomic scope" value="Bacteria"/>
</dbReference>
<feature type="repeat" description="TPR" evidence="7">
    <location>
        <begin position="140"/>
        <end position="173"/>
    </location>
</feature>
<dbReference type="PRINTS" id="PR00344">
    <property type="entry name" value="BCTRLSENSOR"/>
</dbReference>
<dbReference type="eggNOG" id="COG2205">
    <property type="taxonomic scope" value="Bacteria"/>
</dbReference>
<dbReference type="Proteomes" id="UP000195772">
    <property type="component" value="Unassembled WGS sequence"/>
</dbReference>
<dbReference type="Gene3D" id="3.30.565.10">
    <property type="entry name" value="Histidine kinase-like ATPase, C-terminal domain"/>
    <property type="match status" value="1"/>
</dbReference>
<name>A0A1Y3R3C3_9BACT</name>
<dbReference type="SUPFAM" id="SSF47384">
    <property type="entry name" value="Homodimeric domain of signal transducing histidine kinase"/>
    <property type="match status" value="1"/>
</dbReference>
<keyword evidence="4" id="KW-0808">Transferase</keyword>
<dbReference type="InterPro" id="IPR004358">
    <property type="entry name" value="Sig_transdc_His_kin-like_C"/>
</dbReference>
<comment type="catalytic activity">
    <reaction evidence="1">
        <text>ATP + protein L-histidine = ADP + protein N-phospho-L-histidine.</text>
        <dbReference type="EC" id="2.7.13.3"/>
    </reaction>
</comment>
<dbReference type="AlphaFoldDB" id="A0A1Y3R3C3"/>